<comment type="caution">
    <text evidence="1">The sequence shown here is derived from an EMBL/GenBank/DDBJ whole genome shotgun (WGS) entry which is preliminary data.</text>
</comment>
<dbReference type="AlphaFoldDB" id="A0A508BCE0"/>
<evidence type="ECO:0000313" key="1">
    <source>
        <dbReference type="EMBL" id="KAB8198835.1"/>
    </source>
</evidence>
<evidence type="ECO:0000313" key="2">
    <source>
        <dbReference type="Proteomes" id="UP000320431"/>
    </source>
</evidence>
<sequence length="171" mass="17693">MQAAQPARSRVPHPLLRLALPAVALAVSAVAVAAPANGACKRIHAKLSEFRSNEGCNAGLDSCFLGEVDGNHGLNGSTHFASDGWAPGPSAAPGFISYSGAFEYRTADGTLYMRETGITDPAVVTAYQRVERGSGRFQGASGHFFVSGSKTPAGEVTTELSGELCLAPARE</sequence>
<dbReference type="RefSeq" id="WP_141480733.1">
    <property type="nucleotide sequence ID" value="NZ_VICD02000002.1"/>
</dbReference>
<dbReference type="Proteomes" id="UP000320431">
    <property type="component" value="Unassembled WGS sequence"/>
</dbReference>
<reference evidence="1 2" key="1">
    <citation type="submission" date="2019-10" db="EMBL/GenBank/DDBJ databases">
        <title>Lysobacter alkalisoli sp. nov., isolated from saline-alkaline soil.</title>
        <authorList>
            <person name="Sun J.-Q."/>
        </authorList>
    </citation>
    <scope>NUCLEOTIDE SEQUENCE [LARGE SCALE GENOMIC DNA]</scope>
    <source>
        <strain evidence="1 2">KCTC 42381</strain>
    </source>
</reference>
<protein>
    <submittedName>
        <fullName evidence="1">Uncharacterized protein</fullName>
    </submittedName>
</protein>
<gene>
    <name evidence="1" type="ORF">FKV24_000165</name>
</gene>
<dbReference type="EMBL" id="VICD02000002">
    <property type="protein sequence ID" value="KAB8198835.1"/>
    <property type="molecule type" value="Genomic_DNA"/>
</dbReference>
<accession>A0A508BCE0</accession>
<name>A0A508BCE0_9GAMM</name>
<organism evidence="1 2">
    <name type="scientific">Marilutibacter maris</name>
    <dbReference type="NCBI Taxonomy" id="1605891"/>
    <lineage>
        <taxon>Bacteria</taxon>
        <taxon>Pseudomonadati</taxon>
        <taxon>Pseudomonadota</taxon>
        <taxon>Gammaproteobacteria</taxon>
        <taxon>Lysobacterales</taxon>
        <taxon>Lysobacteraceae</taxon>
        <taxon>Marilutibacter</taxon>
    </lineage>
</organism>
<proteinExistence type="predicted"/>